<comment type="caution">
    <text evidence="2">The sequence shown here is derived from an EMBL/GenBank/DDBJ whole genome shotgun (WGS) entry which is preliminary data.</text>
</comment>
<dbReference type="Proteomes" id="UP000051373">
    <property type="component" value="Unassembled WGS sequence"/>
</dbReference>
<name>A0A0S8FRW8_UNCW3</name>
<accession>A0A0S8FRW8</accession>
<dbReference type="InterPro" id="IPR050256">
    <property type="entry name" value="Glycosyltransferase_2"/>
</dbReference>
<dbReference type="InterPro" id="IPR029044">
    <property type="entry name" value="Nucleotide-diphossugar_trans"/>
</dbReference>
<dbReference type="STRING" id="1703779.AMJ83_10610"/>
<dbReference type="CDD" id="cd04179">
    <property type="entry name" value="DPM_DPG-synthase_like"/>
    <property type="match status" value="1"/>
</dbReference>
<dbReference type="PATRIC" id="fig|1703779.3.peg.2295"/>
<dbReference type="PANTHER" id="PTHR48090:SF7">
    <property type="entry name" value="RFBJ PROTEIN"/>
    <property type="match status" value="1"/>
</dbReference>
<dbReference type="AlphaFoldDB" id="A0A0S8FRW8"/>
<protein>
    <recommendedName>
        <fullName evidence="1">Glycosyltransferase 2-like domain-containing protein</fullName>
    </recommendedName>
</protein>
<reference evidence="2 3" key="1">
    <citation type="journal article" date="2015" name="Microbiome">
        <title>Genomic resolution of linkages in carbon, nitrogen, and sulfur cycling among widespread estuary sediment bacteria.</title>
        <authorList>
            <person name="Baker B.J."/>
            <person name="Lazar C.S."/>
            <person name="Teske A.P."/>
            <person name="Dick G.J."/>
        </authorList>
    </citation>
    <scope>NUCLEOTIDE SEQUENCE [LARGE SCALE GENOMIC DNA]</scope>
    <source>
        <strain evidence="2">SM23_42</strain>
    </source>
</reference>
<evidence type="ECO:0000313" key="3">
    <source>
        <dbReference type="Proteomes" id="UP000051373"/>
    </source>
</evidence>
<evidence type="ECO:0000313" key="2">
    <source>
        <dbReference type="EMBL" id="KPK62555.1"/>
    </source>
</evidence>
<dbReference type="InterPro" id="IPR001173">
    <property type="entry name" value="Glyco_trans_2-like"/>
</dbReference>
<feature type="domain" description="Glycosyltransferase 2-like" evidence="1">
    <location>
        <begin position="19"/>
        <end position="172"/>
    </location>
</feature>
<proteinExistence type="predicted"/>
<evidence type="ECO:0000259" key="1">
    <source>
        <dbReference type="Pfam" id="PF00535"/>
    </source>
</evidence>
<dbReference type="EMBL" id="LJUJ01000033">
    <property type="protein sequence ID" value="KPK62555.1"/>
    <property type="molecule type" value="Genomic_DNA"/>
</dbReference>
<dbReference type="Gene3D" id="3.90.550.10">
    <property type="entry name" value="Spore Coat Polysaccharide Biosynthesis Protein SpsA, Chain A"/>
    <property type="match status" value="1"/>
</dbReference>
<dbReference type="Pfam" id="PF00535">
    <property type="entry name" value="Glycos_transf_2"/>
    <property type="match status" value="1"/>
</dbReference>
<dbReference type="PANTHER" id="PTHR48090">
    <property type="entry name" value="UNDECAPRENYL-PHOSPHATE 4-DEOXY-4-FORMAMIDO-L-ARABINOSE TRANSFERASE-RELATED"/>
    <property type="match status" value="1"/>
</dbReference>
<dbReference type="SUPFAM" id="SSF53448">
    <property type="entry name" value="Nucleotide-diphospho-sugar transferases"/>
    <property type="match status" value="1"/>
</dbReference>
<organism evidence="2 3">
    <name type="scientific">candidate division WOR_3 bacterium SM23_42</name>
    <dbReference type="NCBI Taxonomy" id="1703779"/>
    <lineage>
        <taxon>Bacteria</taxon>
        <taxon>Bacteria division WOR-3</taxon>
    </lineage>
</organism>
<sequence length="235" mass="26547">MLLALQLGKYSYNLPVRISVIIPVFNEKNHITEIIEAVEAVPLEKEIIVVDDCSSDGTRNILASRKGIKTILHDRNLGKGAAIRSGLSLVAGDYVIIQDADLEYSPQEYVKLVKPIEKGATRVVYGSRILGKGDFLKSSYVANRVLTLLTNLLFHSHLTDMETCYKLLETKLLRSFNLTSSRFEIEPEITCKILRGREHIVEIPISYKGRTKGKKIGPKDGIQAIWNLLKWKWVR</sequence>
<gene>
    <name evidence="2" type="ORF">AMJ83_10610</name>
</gene>